<dbReference type="InterPro" id="IPR003680">
    <property type="entry name" value="Flavodoxin_fold"/>
</dbReference>
<dbReference type="GO" id="GO:0005829">
    <property type="term" value="C:cytosol"/>
    <property type="evidence" value="ECO:0007669"/>
    <property type="project" value="TreeGrafter"/>
</dbReference>
<dbReference type="RefSeq" id="WP_193180684.1">
    <property type="nucleotide sequence ID" value="NZ_JACVXA010000011.1"/>
</dbReference>
<proteinExistence type="inferred from homology"/>
<comment type="similarity">
    <text evidence="1">Belongs to the NAD(P)H dehydrogenase (quinone) family.</text>
</comment>
<dbReference type="InterPro" id="IPR029039">
    <property type="entry name" value="Flavoprotein-like_sf"/>
</dbReference>
<dbReference type="SUPFAM" id="SSF52218">
    <property type="entry name" value="Flavoproteins"/>
    <property type="match status" value="1"/>
</dbReference>
<keyword evidence="5" id="KW-1185">Reference proteome</keyword>
<gene>
    <name evidence="4" type="ORF">ICN82_05915</name>
</gene>
<organism evidence="4 5">
    <name type="scientific">Mangrovicoccus algicola</name>
    <dbReference type="NCBI Taxonomy" id="2771008"/>
    <lineage>
        <taxon>Bacteria</taxon>
        <taxon>Pseudomonadati</taxon>
        <taxon>Pseudomonadota</taxon>
        <taxon>Alphaproteobacteria</taxon>
        <taxon>Rhodobacterales</taxon>
        <taxon>Paracoccaceae</taxon>
        <taxon>Mangrovicoccus</taxon>
    </lineage>
</organism>
<dbReference type="PANTHER" id="PTHR10204:SF34">
    <property type="entry name" value="NAD(P)H DEHYDROGENASE [QUINONE] 1 ISOFORM 1"/>
    <property type="match status" value="1"/>
</dbReference>
<dbReference type="InterPro" id="IPR051545">
    <property type="entry name" value="NAD(P)H_dehydrogenase_qn"/>
</dbReference>
<evidence type="ECO:0000256" key="1">
    <source>
        <dbReference type="ARBA" id="ARBA00006252"/>
    </source>
</evidence>
<dbReference type="Pfam" id="PF02525">
    <property type="entry name" value="Flavodoxin_2"/>
    <property type="match status" value="1"/>
</dbReference>
<dbReference type="PANTHER" id="PTHR10204">
    <property type="entry name" value="NAD P H OXIDOREDUCTASE-RELATED"/>
    <property type="match status" value="1"/>
</dbReference>
<evidence type="ECO:0000259" key="3">
    <source>
        <dbReference type="Pfam" id="PF02525"/>
    </source>
</evidence>
<accession>A0A8J7CJL8</accession>
<comment type="caution">
    <text evidence="4">The sequence shown here is derived from an EMBL/GenBank/DDBJ whole genome shotgun (WGS) entry which is preliminary data.</text>
</comment>
<sequence>MRALVVFCHPDPESFTAGVLAVVRERLAAAGAEVRVSDLYAEGFDPALSRAELAGYLDSPANEAPVAAEVENLRWCDTLIFVYPTWWYGLPAVLKGWLDRVMLPDVAFLMPDQHNATIRPGLAHVTRLGVFTTCGASWGLTRFVGAPGRRTLLRGLRLLCARRCRTAFAAHYLMDSSSAESRRRHLARVARRLDKFLDMPRERRGMSPVAHCNQ</sequence>
<dbReference type="AlphaFoldDB" id="A0A8J7CJL8"/>
<evidence type="ECO:0000256" key="2">
    <source>
        <dbReference type="ARBA" id="ARBA00023002"/>
    </source>
</evidence>
<evidence type="ECO:0000313" key="4">
    <source>
        <dbReference type="EMBL" id="MBE3637741.1"/>
    </source>
</evidence>
<dbReference type="Proteomes" id="UP000609121">
    <property type="component" value="Unassembled WGS sequence"/>
</dbReference>
<keyword evidence="2" id="KW-0560">Oxidoreductase</keyword>
<dbReference type="Gene3D" id="3.40.50.360">
    <property type="match status" value="1"/>
</dbReference>
<name>A0A8J7CJL8_9RHOB</name>
<feature type="domain" description="Flavodoxin-like fold" evidence="3">
    <location>
        <begin position="1"/>
        <end position="191"/>
    </location>
</feature>
<reference evidence="4" key="1">
    <citation type="submission" date="2020-09" db="EMBL/GenBank/DDBJ databases">
        <title>A novel bacterium of genus Mangrovicoccus, isolated from South China Sea.</title>
        <authorList>
            <person name="Huang H."/>
            <person name="Mo K."/>
            <person name="Hu Y."/>
        </authorList>
    </citation>
    <scope>NUCLEOTIDE SEQUENCE</scope>
    <source>
        <strain evidence="4">HB182678</strain>
    </source>
</reference>
<dbReference type="GO" id="GO:0003955">
    <property type="term" value="F:NAD(P)H dehydrogenase (quinone) activity"/>
    <property type="evidence" value="ECO:0007669"/>
    <property type="project" value="TreeGrafter"/>
</dbReference>
<protein>
    <submittedName>
        <fullName evidence="4">NAD(P)H-dependent oxidoreductase</fullName>
    </submittedName>
</protein>
<evidence type="ECO:0000313" key="5">
    <source>
        <dbReference type="Proteomes" id="UP000609121"/>
    </source>
</evidence>
<dbReference type="EMBL" id="JACVXA010000011">
    <property type="protein sequence ID" value="MBE3637741.1"/>
    <property type="molecule type" value="Genomic_DNA"/>
</dbReference>